<reference evidence="3 4" key="1">
    <citation type="submission" date="2023-10" db="EMBL/GenBank/DDBJ databases">
        <authorList>
            <person name="Maclean D."/>
            <person name="Macfadyen A."/>
        </authorList>
    </citation>
    <scope>NUCLEOTIDE SEQUENCE [LARGE SCALE GENOMIC DNA]</scope>
</reference>
<organism evidence="3 4">
    <name type="scientific">Coccomyxa viridis</name>
    <dbReference type="NCBI Taxonomy" id="1274662"/>
    <lineage>
        <taxon>Eukaryota</taxon>
        <taxon>Viridiplantae</taxon>
        <taxon>Chlorophyta</taxon>
        <taxon>core chlorophytes</taxon>
        <taxon>Trebouxiophyceae</taxon>
        <taxon>Trebouxiophyceae incertae sedis</taxon>
        <taxon>Coccomyxaceae</taxon>
        <taxon>Coccomyxa</taxon>
    </lineage>
</organism>
<dbReference type="EMBL" id="CAUYUE010000004">
    <property type="protein sequence ID" value="CAK0762408.1"/>
    <property type="molecule type" value="Genomic_DNA"/>
</dbReference>
<proteinExistence type="predicted"/>
<accession>A0AAV1I1I8</accession>
<dbReference type="AlphaFoldDB" id="A0AAV1I1I8"/>
<name>A0AAV1I1I8_9CHLO</name>
<comment type="caution">
    <text evidence="3">The sequence shown here is derived from an EMBL/GenBank/DDBJ whole genome shotgun (WGS) entry which is preliminary data.</text>
</comment>
<dbReference type="Proteomes" id="UP001314263">
    <property type="component" value="Unassembled WGS sequence"/>
</dbReference>
<feature type="compositionally biased region" description="Basic and acidic residues" evidence="2">
    <location>
        <begin position="821"/>
        <end position="839"/>
    </location>
</feature>
<keyword evidence="4" id="KW-1185">Reference proteome</keyword>
<evidence type="ECO:0000256" key="1">
    <source>
        <dbReference type="SAM" id="Coils"/>
    </source>
</evidence>
<feature type="compositionally biased region" description="Polar residues" evidence="2">
    <location>
        <begin position="8"/>
        <end position="20"/>
    </location>
</feature>
<dbReference type="PANTHER" id="PTHR34121">
    <property type="entry name" value="MYOSIN-11"/>
    <property type="match status" value="1"/>
</dbReference>
<evidence type="ECO:0000256" key="2">
    <source>
        <dbReference type="SAM" id="MobiDB-lite"/>
    </source>
</evidence>
<feature type="region of interest" description="Disordered" evidence="2">
    <location>
        <begin position="660"/>
        <end position="681"/>
    </location>
</feature>
<feature type="compositionally biased region" description="Low complexity" evidence="2">
    <location>
        <begin position="777"/>
        <end position="791"/>
    </location>
</feature>
<feature type="compositionally biased region" description="Acidic residues" evidence="2">
    <location>
        <begin position="64"/>
        <end position="75"/>
    </location>
</feature>
<feature type="region of interest" description="Disordered" evidence="2">
    <location>
        <begin position="1"/>
        <end position="21"/>
    </location>
</feature>
<gene>
    <name evidence="3" type="ORF">CVIRNUC_002954</name>
</gene>
<dbReference type="PANTHER" id="PTHR34121:SF1">
    <property type="entry name" value="FILAMIN-A-INTERACTING PROTEIN 1"/>
    <property type="match status" value="1"/>
</dbReference>
<protein>
    <submittedName>
        <fullName evidence="3">Uncharacterized protein</fullName>
    </submittedName>
</protein>
<feature type="coiled-coil region" evidence="1">
    <location>
        <begin position="464"/>
        <end position="530"/>
    </location>
</feature>
<evidence type="ECO:0000313" key="4">
    <source>
        <dbReference type="Proteomes" id="UP001314263"/>
    </source>
</evidence>
<evidence type="ECO:0000313" key="3">
    <source>
        <dbReference type="EMBL" id="CAK0762408.1"/>
    </source>
</evidence>
<sequence>MDTRHSTSEASSAPQVSSRQKILGFLAQRLKQREKEMIESAAGSSPALTSDRAADDRELSPCSEESECSDPDMTETETGNENLPEHLPGALSGHSDATLANSLEKKSAGALGGWLTRLTGAYSVAVRGLGGSLLVRGDRMNDFAETRDRLERTAAELHGPGRAAGLRRWITIMQSLSTPPHQALYTSSATSSEGDWQTLTQVASSTQAGSEAQLAMQANQMWFVDPSGGEPLTFREVFLKSDALEYIVAGFARWPLSHPAEAAVLLELFSVTLGGSKELHAGLVECITSLTTAAAKWRDAGASPEECLSLAQPIGKAIGILKQEATVAILDRQMAALRAEISEQAALAAQTFKFNQGSMQPTGDTSPGRLASGLAATAQIMAQAERLSQLAAERQELVEAGVPSSDMSGTMLGMQDRHAALSDAIVDADAHISDVLRQKEESQASRARKVEEMEGRLRVVGDSIAELDASRDSLLAQLAQVEALLTQAHAERADLEESRSVYEEGIAFSLDALQHQVDELSAAQRRHNAESATLQEGRALLTAVSAQAPQVAAKQAGAAQVAAEEAKQELVHSACRHLYFQRAELQLLLRRLLFCAAELSSLCRKEESATRMGMSAISSDMGKQRRALLSSFLDAEASAAMRLGEVDAVRSAVEAACNARLPSPLQEPDAADATGPEASAIRKGAQSLEEFVDLLHSIAELGRQISGMQRPAGLPLPGQALPQETLQEPERGGEADAVSVEPPKLSSPASESCGDMCGDMLNDLSESAAQHDPKQPAGSELAEASGAASSLQTLKLTSEEAGAGAINHAAPSQGVAAQTRTPEHPLSDSVCHKGSESEP</sequence>
<keyword evidence="1" id="KW-0175">Coiled coil</keyword>
<feature type="region of interest" description="Disordered" evidence="2">
    <location>
        <begin position="726"/>
        <end position="839"/>
    </location>
</feature>
<feature type="region of interest" description="Disordered" evidence="2">
    <location>
        <begin position="36"/>
        <end position="95"/>
    </location>
</feature>